<evidence type="ECO:0000256" key="8">
    <source>
        <dbReference type="ARBA" id="ARBA00049348"/>
    </source>
</evidence>
<evidence type="ECO:0000256" key="4">
    <source>
        <dbReference type="ARBA" id="ARBA00022603"/>
    </source>
</evidence>
<dbReference type="FunFam" id="1.10.10.10:FF:000214">
    <property type="entry name" value="Methylated-DNA--protein-cysteine methyltransferase"/>
    <property type="match status" value="1"/>
</dbReference>
<dbReference type="NCBIfam" id="TIGR00589">
    <property type="entry name" value="ogt"/>
    <property type="match status" value="1"/>
</dbReference>
<evidence type="ECO:0000256" key="5">
    <source>
        <dbReference type="ARBA" id="ARBA00022679"/>
    </source>
</evidence>
<reference evidence="12" key="1">
    <citation type="submission" date="2016-10" db="EMBL/GenBank/DDBJ databases">
        <authorList>
            <person name="Varghese N."/>
            <person name="Submissions S."/>
        </authorList>
    </citation>
    <scope>NUCLEOTIDE SEQUENCE [LARGE SCALE GENOMIC DNA]</scope>
    <source>
        <strain evidence="12">Nm10</strain>
    </source>
</reference>
<dbReference type="InterPro" id="IPR036217">
    <property type="entry name" value="MethylDNA_cys_MeTrfase_DNAb"/>
</dbReference>
<evidence type="ECO:0000313" key="11">
    <source>
        <dbReference type="EMBL" id="SDU27498.1"/>
    </source>
</evidence>
<dbReference type="AlphaFoldDB" id="A0A1H2H7F6"/>
<keyword evidence="6" id="KW-0227">DNA damage</keyword>
<dbReference type="InterPro" id="IPR036388">
    <property type="entry name" value="WH-like_DNA-bd_sf"/>
</dbReference>
<dbReference type="Pfam" id="PF01035">
    <property type="entry name" value="DNA_binding_1"/>
    <property type="match status" value="1"/>
</dbReference>
<evidence type="ECO:0000256" key="2">
    <source>
        <dbReference type="ARBA" id="ARBA00008711"/>
    </source>
</evidence>
<evidence type="ECO:0000259" key="10">
    <source>
        <dbReference type="Pfam" id="PF01035"/>
    </source>
</evidence>
<dbReference type="PANTHER" id="PTHR10815">
    <property type="entry name" value="METHYLATED-DNA--PROTEIN-CYSTEINE METHYLTRANSFERASE"/>
    <property type="match status" value="1"/>
</dbReference>
<accession>A0A1H2H7F6</accession>
<dbReference type="EC" id="2.1.1.63" evidence="3"/>
<keyword evidence="7" id="KW-0234">DNA repair</keyword>
<dbReference type="Proteomes" id="UP000182882">
    <property type="component" value="Unassembled WGS sequence"/>
</dbReference>
<feature type="domain" description="Methylated-DNA-[protein]-cysteine S-methyltransferase DNA binding" evidence="10">
    <location>
        <begin position="110"/>
        <end position="189"/>
    </location>
</feature>
<keyword evidence="5 11" id="KW-0808">Transferase</keyword>
<comment type="similarity">
    <text evidence="2">Belongs to the MGMT family.</text>
</comment>
<evidence type="ECO:0000256" key="1">
    <source>
        <dbReference type="ARBA" id="ARBA00001286"/>
    </source>
</evidence>
<evidence type="ECO:0000256" key="7">
    <source>
        <dbReference type="ARBA" id="ARBA00023204"/>
    </source>
</evidence>
<comment type="catalytic activity">
    <reaction evidence="1">
        <text>a 4-O-methyl-thymidine in DNA + L-cysteinyl-[protein] = a thymidine in DNA + S-methyl-L-cysteinyl-[protein]</text>
        <dbReference type="Rhea" id="RHEA:53428"/>
        <dbReference type="Rhea" id="RHEA-COMP:10131"/>
        <dbReference type="Rhea" id="RHEA-COMP:10132"/>
        <dbReference type="Rhea" id="RHEA-COMP:13555"/>
        <dbReference type="Rhea" id="RHEA-COMP:13556"/>
        <dbReference type="ChEBI" id="CHEBI:29950"/>
        <dbReference type="ChEBI" id="CHEBI:82612"/>
        <dbReference type="ChEBI" id="CHEBI:137386"/>
        <dbReference type="ChEBI" id="CHEBI:137387"/>
        <dbReference type="EC" id="2.1.1.63"/>
    </reaction>
</comment>
<evidence type="ECO:0000256" key="6">
    <source>
        <dbReference type="ARBA" id="ARBA00022763"/>
    </source>
</evidence>
<evidence type="ECO:0000256" key="9">
    <source>
        <dbReference type="SAM" id="MobiDB-lite"/>
    </source>
</evidence>
<protein>
    <recommendedName>
        <fullName evidence="3">methylated-DNA--[protein]-cysteine S-methyltransferase</fullName>
        <ecNumber evidence="3">2.1.1.63</ecNumber>
    </recommendedName>
</protein>
<dbReference type="Gene3D" id="1.10.10.10">
    <property type="entry name" value="Winged helix-like DNA-binding domain superfamily/Winged helix DNA-binding domain"/>
    <property type="match status" value="1"/>
</dbReference>
<proteinExistence type="inferred from homology"/>
<dbReference type="InterPro" id="IPR036631">
    <property type="entry name" value="MGMT_N_sf"/>
</dbReference>
<feature type="compositionally biased region" description="Polar residues" evidence="9">
    <location>
        <begin position="7"/>
        <end position="23"/>
    </location>
</feature>
<comment type="catalytic activity">
    <reaction evidence="8">
        <text>a 6-O-methyl-2'-deoxyguanosine in DNA + L-cysteinyl-[protein] = S-methyl-L-cysteinyl-[protein] + a 2'-deoxyguanosine in DNA</text>
        <dbReference type="Rhea" id="RHEA:24000"/>
        <dbReference type="Rhea" id="RHEA-COMP:10131"/>
        <dbReference type="Rhea" id="RHEA-COMP:10132"/>
        <dbReference type="Rhea" id="RHEA-COMP:11367"/>
        <dbReference type="Rhea" id="RHEA-COMP:11368"/>
        <dbReference type="ChEBI" id="CHEBI:29950"/>
        <dbReference type="ChEBI" id="CHEBI:82612"/>
        <dbReference type="ChEBI" id="CHEBI:85445"/>
        <dbReference type="ChEBI" id="CHEBI:85448"/>
        <dbReference type="EC" id="2.1.1.63"/>
    </reaction>
</comment>
<dbReference type="GO" id="GO:0032259">
    <property type="term" value="P:methylation"/>
    <property type="evidence" value="ECO:0007669"/>
    <property type="project" value="UniProtKB-KW"/>
</dbReference>
<dbReference type="PANTHER" id="PTHR10815:SF14">
    <property type="entry name" value="BIFUNCTIONAL TRANSCRIPTIONAL ACTIVATOR_DNA REPAIR ENZYME ADA"/>
    <property type="match status" value="1"/>
</dbReference>
<dbReference type="InterPro" id="IPR001497">
    <property type="entry name" value="MethylDNA_cys_MeTrfase_AS"/>
</dbReference>
<dbReference type="CDD" id="cd06445">
    <property type="entry name" value="ATase"/>
    <property type="match status" value="1"/>
</dbReference>
<dbReference type="Gene3D" id="3.30.160.70">
    <property type="entry name" value="Methylated DNA-protein cysteine methyltransferase domain"/>
    <property type="match status" value="1"/>
</dbReference>
<dbReference type="GO" id="GO:0003908">
    <property type="term" value="F:methylated-DNA-[protein]-cysteine S-methyltransferase activity"/>
    <property type="evidence" value="ECO:0007669"/>
    <property type="project" value="UniProtKB-EC"/>
</dbReference>
<dbReference type="PROSITE" id="PS00374">
    <property type="entry name" value="MGMT"/>
    <property type="match status" value="1"/>
</dbReference>
<evidence type="ECO:0000313" key="12">
    <source>
        <dbReference type="Proteomes" id="UP000182882"/>
    </source>
</evidence>
<dbReference type="InterPro" id="IPR014048">
    <property type="entry name" value="MethylDNA_cys_MeTrfase_DNA-bd"/>
</dbReference>
<sequence length="191" mass="20932">MPLLDYEQSSRLSSMTQSDNRTGDPNSQICFALKECSLGSILVAANKIGVCTIALGNDAYTLTHDLQDHFPHAELVNDNNEFGQRVAKVVDFIEAPVIGLALPLDIRGTAFQQKVWQTLQKIPIGKQMSYTEIAQCIGTPKAMRAVANACAANILAVAIPCHRVVRSDESLSGYRWGVERKAELLRRESSS</sequence>
<dbReference type="SUPFAM" id="SSF46767">
    <property type="entry name" value="Methylated DNA-protein cysteine methyltransferase, C-terminal domain"/>
    <property type="match status" value="1"/>
</dbReference>
<keyword evidence="12" id="KW-1185">Reference proteome</keyword>
<feature type="region of interest" description="Disordered" evidence="9">
    <location>
        <begin position="1"/>
        <end position="23"/>
    </location>
</feature>
<evidence type="ECO:0000256" key="3">
    <source>
        <dbReference type="ARBA" id="ARBA00011918"/>
    </source>
</evidence>
<dbReference type="EMBL" id="FNLN01000042">
    <property type="protein sequence ID" value="SDU27498.1"/>
    <property type="molecule type" value="Genomic_DNA"/>
</dbReference>
<dbReference type="SUPFAM" id="SSF53155">
    <property type="entry name" value="Methylated DNA-protein cysteine methyltransferase domain"/>
    <property type="match status" value="1"/>
</dbReference>
<organism evidence="11 12">
    <name type="scientific">Nitrosomonas ureae</name>
    <dbReference type="NCBI Taxonomy" id="44577"/>
    <lineage>
        <taxon>Bacteria</taxon>
        <taxon>Pseudomonadati</taxon>
        <taxon>Pseudomonadota</taxon>
        <taxon>Betaproteobacteria</taxon>
        <taxon>Nitrosomonadales</taxon>
        <taxon>Nitrosomonadaceae</taxon>
        <taxon>Nitrosomonas</taxon>
    </lineage>
</organism>
<gene>
    <name evidence="11" type="ORF">SAMN05216406_14211</name>
</gene>
<dbReference type="GO" id="GO:0006281">
    <property type="term" value="P:DNA repair"/>
    <property type="evidence" value="ECO:0007669"/>
    <property type="project" value="UniProtKB-KW"/>
</dbReference>
<keyword evidence="4 11" id="KW-0489">Methyltransferase</keyword>
<name>A0A1H2H7F6_9PROT</name>